<comment type="caution">
    <text evidence="6">The sequence shown here is derived from an EMBL/GenBank/DDBJ whole genome shotgun (WGS) entry which is preliminary data.</text>
</comment>
<dbReference type="SUPFAM" id="SSF102114">
    <property type="entry name" value="Radical SAM enzymes"/>
    <property type="match status" value="1"/>
</dbReference>
<dbReference type="SFLD" id="SFLDG01082">
    <property type="entry name" value="B12-binding_domain_containing"/>
    <property type="match status" value="1"/>
</dbReference>
<dbReference type="GO" id="GO:0005829">
    <property type="term" value="C:cytosol"/>
    <property type="evidence" value="ECO:0007669"/>
    <property type="project" value="TreeGrafter"/>
</dbReference>
<dbReference type="InterPro" id="IPR058240">
    <property type="entry name" value="rSAM_sf"/>
</dbReference>
<evidence type="ECO:0000256" key="4">
    <source>
        <dbReference type="ARBA" id="ARBA00023004"/>
    </source>
</evidence>
<dbReference type="InterPro" id="IPR007197">
    <property type="entry name" value="rSAM"/>
</dbReference>
<reference evidence="7" key="1">
    <citation type="submission" date="2016-04" db="EMBL/GenBank/DDBJ databases">
        <authorList>
            <person name="Chen L."/>
            <person name="Zhuang W."/>
            <person name="Wang G."/>
        </authorList>
    </citation>
    <scope>NUCLEOTIDE SEQUENCE [LARGE SCALE GENOMIC DNA]</scope>
    <source>
        <strain evidence="7">17621</strain>
    </source>
</reference>
<dbReference type="EMBL" id="LVXG01000032">
    <property type="protein sequence ID" value="OQP45141.1"/>
    <property type="molecule type" value="Genomic_DNA"/>
</dbReference>
<gene>
    <name evidence="6" type="ORF">A4H97_32910</name>
</gene>
<dbReference type="SFLD" id="SFLDS00029">
    <property type="entry name" value="Radical_SAM"/>
    <property type="match status" value="1"/>
</dbReference>
<evidence type="ECO:0000256" key="2">
    <source>
        <dbReference type="ARBA" id="ARBA00022691"/>
    </source>
</evidence>
<sequence length="520" mass="58995">MLSSFHTHKKPLKIGLIDLVSKGPASTLWAKIMHANLASIMPQVIATWCEQEGHQVTMICYTGYEDLSKELPTELDLVFISCFTQAALLGYALSNYYRKQGAVTVLGGPHARCYPDDAMLYFDYVLGFTNRSTITEILNNCTPQQPTGKLLSAGKQPAYFCGVEERWKFIEPTLKKAPFLQIVPMLASVGCPYTCPFCIDSTVPYQPLDFQTIKTDLQFLLTKYKKPWIAFHDPNFGVRFEDNMEAIASAGAPNSFHFIAESSLSILTPPRLDRLKQNGFFALLPGVESWYDLGNKSGSSHISGTEKVNRVSNHVNTILRYVPYVQTNFVLGLDSDAGNEPFELTKQFIDQTPGAFPGFSLLTAFGEAAPLNLEYQQQGRVLPFPFHFLNNHLAMNIKPRNYDWVDFYDKVIDVTSYAFSAKAIYRRFTHSKGITSRWMNFMRAISSEGWGRLKFYKQIRQQLVEDKGFRKYFEGETLQLPAFYSNIIKKDLGSWWQWLPGSALSHNANAYRDKTMTANK</sequence>
<name>A0A1V9EGG8_9BACT</name>
<dbReference type="OrthoDB" id="9801424at2"/>
<protein>
    <submittedName>
        <fullName evidence="6">Radical SAM protein</fullName>
    </submittedName>
</protein>
<dbReference type="PANTHER" id="PTHR43409">
    <property type="entry name" value="ANAEROBIC MAGNESIUM-PROTOPORPHYRIN IX MONOMETHYL ESTER CYCLASE-RELATED"/>
    <property type="match status" value="1"/>
</dbReference>
<evidence type="ECO:0000313" key="6">
    <source>
        <dbReference type="EMBL" id="OQP45141.1"/>
    </source>
</evidence>
<dbReference type="GO" id="GO:0003824">
    <property type="term" value="F:catalytic activity"/>
    <property type="evidence" value="ECO:0007669"/>
    <property type="project" value="InterPro"/>
</dbReference>
<keyword evidence="5" id="KW-0411">Iron-sulfur</keyword>
<organism evidence="6 7">
    <name type="scientific">Niastella yeongjuensis</name>
    <dbReference type="NCBI Taxonomy" id="354355"/>
    <lineage>
        <taxon>Bacteria</taxon>
        <taxon>Pseudomonadati</taxon>
        <taxon>Bacteroidota</taxon>
        <taxon>Chitinophagia</taxon>
        <taxon>Chitinophagales</taxon>
        <taxon>Chitinophagaceae</taxon>
        <taxon>Niastella</taxon>
    </lineage>
</organism>
<dbReference type="GO" id="GO:0046872">
    <property type="term" value="F:metal ion binding"/>
    <property type="evidence" value="ECO:0007669"/>
    <property type="project" value="UniProtKB-KW"/>
</dbReference>
<dbReference type="GO" id="GO:0051536">
    <property type="term" value="F:iron-sulfur cluster binding"/>
    <property type="evidence" value="ECO:0007669"/>
    <property type="project" value="UniProtKB-KW"/>
</dbReference>
<dbReference type="Gene3D" id="3.40.50.280">
    <property type="entry name" value="Cobalamin-binding domain"/>
    <property type="match status" value="1"/>
</dbReference>
<accession>A0A1V9EGG8</accession>
<evidence type="ECO:0000313" key="7">
    <source>
        <dbReference type="Proteomes" id="UP000192610"/>
    </source>
</evidence>
<dbReference type="STRING" id="354355.SAMN05660816_06792"/>
<keyword evidence="4" id="KW-0408">Iron</keyword>
<proteinExistence type="predicted"/>
<dbReference type="AlphaFoldDB" id="A0A1V9EGG8"/>
<evidence type="ECO:0000256" key="5">
    <source>
        <dbReference type="ARBA" id="ARBA00023014"/>
    </source>
</evidence>
<dbReference type="InterPro" id="IPR051198">
    <property type="entry name" value="BchE-like"/>
</dbReference>
<dbReference type="PANTHER" id="PTHR43409:SF7">
    <property type="entry name" value="BLL1977 PROTEIN"/>
    <property type="match status" value="1"/>
</dbReference>
<comment type="cofactor">
    <cofactor evidence="1">
        <name>[4Fe-4S] cluster</name>
        <dbReference type="ChEBI" id="CHEBI:49883"/>
    </cofactor>
</comment>
<dbReference type="Proteomes" id="UP000192610">
    <property type="component" value="Unassembled WGS sequence"/>
</dbReference>
<evidence type="ECO:0000256" key="3">
    <source>
        <dbReference type="ARBA" id="ARBA00022723"/>
    </source>
</evidence>
<keyword evidence="3" id="KW-0479">Metal-binding</keyword>
<keyword evidence="7" id="KW-1185">Reference proteome</keyword>
<evidence type="ECO:0000256" key="1">
    <source>
        <dbReference type="ARBA" id="ARBA00001966"/>
    </source>
</evidence>
<keyword evidence="2" id="KW-0949">S-adenosyl-L-methionine</keyword>